<protein>
    <submittedName>
        <fullName evidence="1">DUF4192 family protein</fullName>
    </submittedName>
</protein>
<keyword evidence="2" id="KW-1185">Reference proteome</keyword>
<dbReference type="Proteomes" id="UP001589862">
    <property type="component" value="Unassembled WGS sequence"/>
</dbReference>
<evidence type="ECO:0000313" key="2">
    <source>
        <dbReference type="Proteomes" id="UP001589862"/>
    </source>
</evidence>
<gene>
    <name evidence="1" type="ORF">ACFFFR_00465</name>
</gene>
<dbReference type="EMBL" id="JBHLUB010000001">
    <property type="protein sequence ID" value="MFC0580864.1"/>
    <property type="molecule type" value="Genomic_DNA"/>
</dbReference>
<dbReference type="RefSeq" id="WP_377457239.1">
    <property type="nucleotide sequence ID" value="NZ_JBHLUB010000001.1"/>
</dbReference>
<proteinExistence type="predicted"/>
<sequence length="424" mass="48059">MTKKNQRPWAATAADSSHQDTFIAHSRADLIVYVRQVLGFQPRNSLVLITVCGQRLTSVLRVNLPAADINAEQADEYLQDVLATYGERVQNRHLLVLIFSDEHWLPDQQPPFHELFKVARQQQKRTDGQVRFSHAYFFGADQIDTVFPGSRHSEDATALALDSTALNAQLTVAGFCSAKSAEEQIQRLVAAPWANQTQLRNQVRLRAKRVRQFEASLNFDVRHARHLFGRLEKWDKWLRRIAATGVGSRQDKNAAMIRHHRNDAIELVTDLEHVRTRDLVLVLASFPLMTTVAASFQHFFSEPVRNQLFKSLDPELTDTDVPAESWQINFLSRALMAATDTAPDWQRTTACNALLRELLPIAEGDSRQAILGLLAWSEWAMGRSSLAMVYLEKATAEDPTYRFTMLFNALVSTGRVAEWASREP</sequence>
<name>A0ABV6P6W1_9MICC</name>
<evidence type="ECO:0000313" key="1">
    <source>
        <dbReference type="EMBL" id="MFC0580864.1"/>
    </source>
</evidence>
<dbReference type="Pfam" id="PF13830">
    <property type="entry name" value="DUF4192"/>
    <property type="match status" value="2"/>
</dbReference>
<comment type="caution">
    <text evidence="1">The sequence shown here is derived from an EMBL/GenBank/DDBJ whole genome shotgun (WGS) entry which is preliminary data.</text>
</comment>
<organism evidence="1 2">
    <name type="scientific">Micrococcoides hystricis</name>
    <dbReference type="NCBI Taxonomy" id="1572761"/>
    <lineage>
        <taxon>Bacteria</taxon>
        <taxon>Bacillati</taxon>
        <taxon>Actinomycetota</taxon>
        <taxon>Actinomycetes</taxon>
        <taxon>Micrococcales</taxon>
        <taxon>Micrococcaceae</taxon>
        <taxon>Micrococcoides</taxon>
    </lineage>
</organism>
<dbReference type="InterPro" id="IPR025447">
    <property type="entry name" value="DUF4192"/>
</dbReference>
<accession>A0ABV6P6W1</accession>
<reference evidence="1 2" key="1">
    <citation type="submission" date="2024-09" db="EMBL/GenBank/DDBJ databases">
        <authorList>
            <person name="Sun Q."/>
            <person name="Mori K."/>
        </authorList>
    </citation>
    <scope>NUCLEOTIDE SEQUENCE [LARGE SCALE GENOMIC DNA]</scope>
    <source>
        <strain evidence="1 2">NCAIM B.02604</strain>
    </source>
</reference>